<accession>A0AAD9HIR3</accession>
<protein>
    <submittedName>
        <fullName evidence="1">Uncharacterized protein</fullName>
    </submittedName>
</protein>
<name>A0AAD9HIR3_9PEZI</name>
<proteinExistence type="predicted"/>
<evidence type="ECO:0000313" key="2">
    <source>
        <dbReference type="Proteomes" id="UP001232148"/>
    </source>
</evidence>
<gene>
    <name evidence="1" type="ORF">LX32DRAFT_352824</name>
</gene>
<dbReference type="EMBL" id="MU842862">
    <property type="protein sequence ID" value="KAK2029588.1"/>
    <property type="molecule type" value="Genomic_DNA"/>
</dbReference>
<evidence type="ECO:0000313" key="1">
    <source>
        <dbReference type="EMBL" id="KAK2029588.1"/>
    </source>
</evidence>
<keyword evidence="2" id="KW-1185">Reference proteome</keyword>
<comment type="caution">
    <text evidence="1">The sequence shown here is derived from an EMBL/GenBank/DDBJ whole genome shotgun (WGS) entry which is preliminary data.</text>
</comment>
<dbReference type="Proteomes" id="UP001232148">
    <property type="component" value="Unassembled WGS sequence"/>
</dbReference>
<reference evidence="1" key="1">
    <citation type="submission" date="2021-06" db="EMBL/GenBank/DDBJ databases">
        <title>Comparative genomics, transcriptomics and evolutionary studies reveal genomic signatures of adaptation to plant cell wall in hemibiotrophic fungi.</title>
        <authorList>
            <consortium name="DOE Joint Genome Institute"/>
            <person name="Baroncelli R."/>
            <person name="Diaz J.F."/>
            <person name="Benocci T."/>
            <person name="Peng M."/>
            <person name="Battaglia E."/>
            <person name="Haridas S."/>
            <person name="Andreopoulos W."/>
            <person name="Labutti K."/>
            <person name="Pangilinan J."/>
            <person name="Floch G.L."/>
            <person name="Makela M.R."/>
            <person name="Henrissat B."/>
            <person name="Grigoriev I.V."/>
            <person name="Crouch J.A."/>
            <person name="De Vries R.P."/>
            <person name="Sukno S.A."/>
            <person name="Thon M.R."/>
        </authorList>
    </citation>
    <scope>NUCLEOTIDE SEQUENCE</scope>
    <source>
        <strain evidence="1">MAFF235873</strain>
    </source>
</reference>
<organism evidence="1 2">
    <name type="scientific">Colletotrichum zoysiae</name>
    <dbReference type="NCBI Taxonomy" id="1216348"/>
    <lineage>
        <taxon>Eukaryota</taxon>
        <taxon>Fungi</taxon>
        <taxon>Dikarya</taxon>
        <taxon>Ascomycota</taxon>
        <taxon>Pezizomycotina</taxon>
        <taxon>Sordariomycetes</taxon>
        <taxon>Hypocreomycetidae</taxon>
        <taxon>Glomerellales</taxon>
        <taxon>Glomerellaceae</taxon>
        <taxon>Colletotrichum</taxon>
        <taxon>Colletotrichum graminicola species complex</taxon>
    </lineage>
</organism>
<sequence length="58" mass="7113">MGLLLVGIFLPAYMRWENKKRGRGERDWRLEESQRNGLSAEEHEFRLGWMHPHFRFKI</sequence>
<dbReference type="AlphaFoldDB" id="A0AAD9HIR3"/>